<sequence length="239" mass="28899">MQKDLDPYKSRPSSPFNYSPLAVIKRDSYFQDYNESAEMREIWEDQEKFQHEYDDMVDIIGNGQEEYKKKFLNEIDVPYDPVGPSEQKENTKIPPEKPELKPIKFKDKSYCRYILLYMFRTIENKQFAGIIRDICSDFSVNYDTFVEYYRQQRILIMGYKALKTELIYENQPLTIQNRKKAFKQVLVWYLDRLATKHILSSKKQNFKEYLKFKNYVMSYYIHNPKSWTGNKPLWKANEN</sequence>
<keyword evidence="2" id="KW-1185">Reference proteome</keyword>
<dbReference type="HOGENOM" id="CLU_1163042_0_0_1"/>
<dbReference type="OMA" id="GNKPLWK"/>
<protein>
    <submittedName>
        <fullName evidence="1">Uncharacterized protein</fullName>
    </submittedName>
</protein>
<name>A0BW63_PARTE</name>
<organism evidence="1 2">
    <name type="scientific">Paramecium tetraurelia</name>
    <dbReference type="NCBI Taxonomy" id="5888"/>
    <lineage>
        <taxon>Eukaryota</taxon>
        <taxon>Sar</taxon>
        <taxon>Alveolata</taxon>
        <taxon>Ciliophora</taxon>
        <taxon>Intramacronucleata</taxon>
        <taxon>Oligohymenophorea</taxon>
        <taxon>Peniculida</taxon>
        <taxon>Parameciidae</taxon>
        <taxon>Paramecium</taxon>
    </lineage>
</organism>
<evidence type="ECO:0000313" key="2">
    <source>
        <dbReference type="Proteomes" id="UP000000600"/>
    </source>
</evidence>
<accession>A0BW63</accession>
<evidence type="ECO:0000313" key="1">
    <source>
        <dbReference type="EMBL" id="CAK62780.1"/>
    </source>
</evidence>
<dbReference type="AlphaFoldDB" id="A0BW63"/>
<dbReference type="OrthoDB" id="311477at2759"/>
<proteinExistence type="predicted"/>
<dbReference type="KEGG" id="ptm:GSPATT00032632001"/>
<dbReference type="GeneID" id="5015962"/>
<reference evidence="1 2" key="1">
    <citation type="journal article" date="2006" name="Nature">
        <title>Global trends of whole-genome duplications revealed by the ciliate Paramecium tetraurelia.</title>
        <authorList>
            <consortium name="Genoscope"/>
            <person name="Aury J.-M."/>
            <person name="Jaillon O."/>
            <person name="Duret L."/>
            <person name="Noel B."/>
            <person name="Jubin C."/>
            <person name="Porcel B.M."/>
            <person name="Segurens B."/>
            <person name="Daubin V."/>
            <person name="Anthouard V."/>
            <person name="Aiach N."/>
            <person name="Arnaiz O."/>
            <person name="Billaut A."/>
            <person name="Beisson J."/>
            <person name="Blanc I."/>
            <person name="Bouhouche K."/>
            <person name="Camara F."/>
            <person name="Duharcourt S."/>
            <person name="Guigo R."/>
            <person name="Gogendeau D."/>
            <person name="Katinka M."/>
            <person name="Keller A.-M."/>
            <person name="Kissmehl R."/>
            <person name="Klotz C."/>
            <person name="Koll F."/>
            <person name="Le Moue A."/>
            <person name="Lepere C."/>
            <person name="Malinsky S."/>
            <person name="Nowacki M."/>
            <person name="Nowak J.K."/>
            <person name="Plattner H."/>
            <person name="Poulain J."/>
            <person name="Ruiz F."/>
            <person name="Serrano V."/>
            <person name="Zagulski M."/>
            <person name="Dessen P."/>
            <person name="Betermier M."/>
            <person name="Weissenbach J."/>
            <person name="Scarpelli C."/>
            <person name="Schachter V."/>
            <person name="Sperling L."/>
            <person name="Meyer E."/>
            <person name="Cohen J."/>
            <person name="Wincker P."/>
        </authorList>
    </citation>
    <scope>NUCLEOTIDE SEQUENCE [LARGE SCALE GENOMIC DNA]</scope>
    <source>
        <strain evidence="1 2">Stock d4-2</strain>
    </source>
</reference>
<dbReference type="EMBL" id="CT868021">
    <property type="protein sequence ID" value="CAK62780.1"/>
    <property type="molecule type" value="Genomic_DNA"/>
</dbReference>
<dbReference type="InParanoid" id="A0BW63"/>
<dbReference type="RefSeq" id="XP_001430178.1">
    <property type="nucleotide sequence ID" value="XM_001430141.1"/>
</dbReference>
<gene>
    <name evidence="1" type="ORF">GSPATT00032632001</name>
</gene>
<dbReference type="Proteomes" id="UP000000600">
    <property type="component" value="Unassembled WGS sequence"/>
</dbReference>